<name>A0A034VLL4_BACDO</name>
<dbReference type="InterPro" id="IPR031424">
    <property type="entry name" value="QVR-like"/>
</dbReference>
<dbReference type="RefSeq" id="XP_011213616.1">
    <property type="nucleotide sequence ID" value="XM_011215314.3"/>
</dbReference>
<reference evidence="13" key="2">
    <citation type="submission" date="2025-04" db="UniProtKB">
        <authorList>
            <consortium name="RefSeq"/>
        </authorList>
    </citation>
    <scope>IDENTIFICATION</scope>
    <source>
        <strain evidence="13">Punador</strain>
    </source>
</reference>
<keyword evidence="3 9" id="KW-0812">Transmembrane</keyword>
<sequence>MSTSAYFLSIVLALALGSTAVNALLKCWRCSTDVSNGGFCDDPFDPEFISDQQRYWSYVNCSYSSGFKAVNARPVCKKLVQEVYGKRVISRSCFYEDYEDSSDRCGHETSSSYIKTTFCQTCSTDGCNGAAAFSPYVALVLLPIGTLLIKLIK</sequence>
<dbReference type="InterPro" id="IPR050975">
    <property type="entry name" value="Sleep_regulator"/>
</dbReference>
<keyword evidence="5 9" id="KW-1133">Transmembrane helix</keyword>
<keyword evidence="4 10" id="KW-0732">Signal</keyword>
<dbReference type="GeneID" id="105233276"/>
<evidence type="ECO:0000313" key="13">
    <source>
        <dbReference type="RefSeq" id="XP_011213616.1"/>
    </source>
</evidence>
<evidence type="ECO:0000256" key="9">
    <source>
        <dbReference type="SAM" id="Phobius"/>
    </source>
</evidence>
<keyword evidence="12" id="KW-1185">Reference proteome</keyword>
<comment type="subcellular location">
    <subcellularLocation>
        <location evidence="1">Membrane</location>
        <topology evidence="1">Lipid-anchor</topology>
        <topology evidence="1">GPI-anchor</topology>
    </subcellularLocation>
</comment>
<reference evidence="11" key="1">
    <citation type="journal article" date="2014" name="BMC Genomics">
        <title>Characterizing the developmental transcriptome of the oriental fruit fly, Bactrocera dorsalis (Diptera: Tephritidae) through comparative genomic analysis with Drosophila melanogaster utilizing modENCODE datasets.</title>
        <authorList>
            <person name="Geib S.M."/>
            <person name="Calla B."/>
            <person name="Hall B."/>
            <person name="Hou S."/>
            <person name="Manoukis N.C."/>
        </authorList>
    </citation>
    <scope>NUCLEOTIDE SEQUENCE</scope>
    <source>
        <strain evidence="11">Punador</strain>
    </source>
</reference>
<keyword evidence="2" id="KW-0336">GPI-anchor</keyword>
<keyword evidence="7" id="KW-0325">Glycoprotein</keyword>
<dbReference type="GO" id="GO:0030431">
    <property type="term" value="P:sleep"/>
    <property type="evidence" value="ECO:0007669"/>
    <property type="project" value="InterPro"/>
</dbReference>
<evidence type="ECO:0000256" key="10">
    <source>
        <dbReference type="SAM" id="SignalP"/>
    </source>
</evidence>
<dbReference type="PANTHER" id="PTHR33562:SF2">
    <property type="entry name" value="PROTEIN QUIVER"/>
    <property type="match status" value="1"/>
</dbReference>
<dbReference type="PANTHER" id="PTHR33562">
    <property type="entry name" value="ATILLA, ISOFORM B-RELATED-RELATED"/>
    <property type="match status" value="1"/>
</dbReference>
<dbReference type="OrthoDB" id="75169at2759"/>
<dbReference type="EMBL" id="GAKP01014771">
    <property type="protein sequence ID" value="JAC44181.1"/>
    <property type="molecule type" value="Transcribed_RNA"/>
</dbReference>
<gene>
    <name evidence="13" type="primary">LOC105233276</name>
</gene>
<evidence type="ECO:0000256" key="2">
    <source>
        <dbReference type="ARBA" id="ARBA00022622"/>
    </source>
</evidence>
<evidence type="ECO:0000256" key="1">
    <source>
        <dbReference type="ARBA" id="ARBA00004589"/>
    </source>
</evidence>
<organism evidence="11">
    <name type="scientific">Bactrocera dorsalis</name>
    <name type="common">Oriental fruit fly</name>
    <name type="synonym">Dacus dorsalis</name>
    <dbReference type="NCBI Taxonomy" id="27457"/>
    <lineage>
        <taxon>Eukaryota</taxon>
        <taxon>Metazoa</taxon>
        <taxon>Ecdysozoa</taxon>
        <taxon>Arthropoda</taxon>
        <taxon>Hexapoda</taxon>
        <taxon>Insecta</taxon>
        <taxon>Pterygota</taxon>
        <taxon>Neoptera</taxon>
        <taxon>Endopterygota</taxon>
        <taxon>Diptera</taxon>
        <taxon>Brachycera</taxon>
        <taxon>Muscomorpha</taxon>
        <taxon>Tephritoidea</taxon>
        <taxon>Tephritidae</taxon>
        <taxon>Bactrocera</taxon>
        <taxon>Bactrocera</taxon>
    </lineage>
</organism>
<protein>
    <submittedName>
        <fullName evidence="13">LOW QUALITY PROTEIN: uncharacterized protein LOC105233276</fullName>
    </submittedName>
</protein>
<dbReference type="OMA" id="RVVIRQC"/>
<evidence type="ECO:0000256" key="6">
    <source>
        <dbReference type="ARBA" id="ARBA00023136"/>
    </source>
</evidence>
<dbReference type="AlphaFoldDB" id="A0A034VLL4"/>
<evidence type="ECO:0000256" key="5">
    <source>
        <dbReference type="ARBA" id="ARBA00022989"/>
    </source>
</evidence>
<evidence type="ECO:0000313" key="11">
    <source>
        <dbReference type="EMBL" id="JAC44181.1"/>
    </source>
</evidence>
<dbReference type="GO" id="GO:0032222">
    <property type="term" value="P:regulation of synaptic transmission, cholinergic"/>
    <property type="evidence" value="ECO:0007669"/>
    <property type="project" value="InterPro"/>
</dbReference>
<evidence type="ECO:0000256" key="3">
    <source>
        <dbReference type="ARBA" id="ARBA00022692"/>
    </source>
</evidence>
<reference evidence="12" key="3">
    <citation type="submission" date="2025-05" db="UniProtKB">
        <authorList>
            <consortium name="RefSeq"/>
        </authorList>
    </citation>
    <scope>NUCLEOTIDE SEQUENCE [LARGE SCALE GENOMIC DNA]</scope>
</reference>
<keyword evidence="6 9" id="KW-0472">Membrane</keyword>
<keyword evidence="8" id="KW-0449">Lipoprotein</keyword>
<dbReference type="CDD" id="cd23593">
    <property type="entry name" value="TFP_LU_ECD_Twit"/>
    <property type="match status" value="1"/>
</dbReference>
<accession>A0A034VLL4</accession>
<dbReference type="Pfam" id="PF17064">
    <property type="entry name" value="QVR"/>
    <property type="match status" value="1"/>
</dbReference>
<proteinExistence type="predicted"/>
<dbReference type="GO" id="GO:0098552">
    <property type="term" value="C:side of membrane"/>
    <property type="evidence" value="ECO:0007669"/>
    <property type="project" value="UniProtKB-KW"/>
</dbReference>
<evidence type="ECO:0000256" key="7">
    <source>
        <dbReference type="ARBA" id="ARBA00023180"/>
    </source>
</evidence>
<evidence type="ECO:0000256" key="4">
    <source>
        <dbReference type="ARBA" id="ARBA00022729"/>
    </source>
</evidence>
<evidence type="ECO:0000256" key="8">
    <source>
        <dbReference type="ARBA" id="ARBA00023288"/>
    </source>
</evidence>
<dbReference type="Proteomes" id="UP001652620">
    <property type="component" value="Chromosome 1"/>
</dbReference>
<feature type="signal peptide" evidence="10">
    <location>
        <begin position="1"/>
        <end position="23"/>
    </location>
</feature>
<dbReference type="KEGG" id="bdr:105233276"/>
<feature type="transmembrane region" description="Helical" evidence="9">
    <location>
        <begin position="133"/>
        <end position="152"/>
    </location>
</feature>
<evidence type="ECO:0000313" key="12">
    <source>
        <dbReference type="Proteomes" id="UP001652620"/>
    </source>
</evidence>
<feature type="chain" id="PRO_5044537561" evidence="10">
    <location>
        <begin position="24"/>
        <end position="153"/>
    </location>
</feature>